<sequence length="148" mass="17388">MNTIRVYLKALIEIGNDLNTDVIATKIQKIFFLLQKEGIKDLGLKFEPWLFGPYSKELNDTLIELVEKGEVEEIAEPIIDPITNEVIGYQRKYILKDKVNLSQIEPEVVEFFKKWVVKSRRELLKYVYTRYPKYADYSVIKDKVLGLK</sequence>
<dbReference type="GeneID" id="92355120"/>
<protein>
    <recommendedName>
        <fullName evidence="2">Conjugal transfer protein</fullName>
    </recommendedName>
</protein>
<evidence type="ECO:0000313" key="1">
    <source>
        <dbReference type="EMBL" id="BFH74224.1"/>
    </source>
</evidence>
<dbReference type="RefSeq" id="WP_369609754.1">
    <property type="nucleotide sequence ID" value="NZ_AP031322.1"/>
</dbReference>
<dbReference type="KEGG" id="sjv:SJAV_21680"/>
<evidence type="ECO:0008006" key="2">
    <source>
        <dbReference type="Google" id="ProtNLM"/>
    </source>
</evidence>
<proteinExistence type="predicted"/>
<gene>
    <name evidence="1" type="ORF">SJAV_21680</name>
</gene>
<accession>A0AAT9GTK8</accession>
<dbReference type="EMBL" id="AP031322">
    <property type="protein sequence ID" value="BFH74224.1"/>
    <property type="molecule type" value="Genomic_DNA"/>
</dbReference>
<reference evidence="1" key="1">
    <citation type="submission" date="2024-03" db="EMBL/GenBank/DDBJ databases">
        <title>Complete genome sequence of Sulfurisphaera javensis strain KD-1.</title>
        <authorList>
            <person name="Sakai H."/>
            <person name="Nur N."/>
            <person name="Suwanto A."/>
            <person name="Kurosawa N."/>
        </authorList>
    </citation>
    <scope>NUCLEOTIDE SEQUENCE</scope>
    <source>
        <strain evidence="1">KD-1</strain>
    </source>
</reference>
<organism evidence="1">
    <name type="scientific">Sulfurisphaera javensis</name>
    <dbReference type="NCBI Taxonomy" id="2049879"/>
    <lineage>
        <taxon>Archaea</taxon>
        <taxon>Thermoproteota</taxon>
        <taxon>Thermoprotei</taxon>
        <taxon>Sulfolobales</taxon>
        <taxon>Sulfolobaceae</taxon>
        <taxon>Sulfurisphaera</taxon>
    </lineage>
</organism>
<dbReference type="AlphaFoldDB" id="A0AAT9GTK8"/>
<name>A0AAT9GTK8_9CREN</name>